<sequence length="139" mass="16171">MNNQITFNWHDKIDIPQLKSLYQSVGWTNYLVDFRTTVAAYRSSSYLSVKVAGELVGMIRIITDQQTIIYIQDLLVRPEFQRRKIGTRLVNLVLKRYREVGQVVLMTDQTEKTARFYQSLGFIDADSSGYGHAFVIDRR</sequence>
<evidence type="ECO:0000256" key="1">
    <source>
        <dbReference type="ARBA" id="ARBA00022679"/>
    </source>
</evidence>
<proteinExistence type="predicted"/>
<gene>
    <name evidence="4" type="ORF">FC85_GL000828</name>
</gene>
<dbReference type="Proteomes" id="UP000052013">
    <property type="component" value="Unassembled WGS sequence"/>
</dbReference>
<dbReference type="AlphaFoldDB" id="A0A0R1S765"/>
<dbReference type="PATRIC" id="fig|1423739.3.peg.864"/>
<keyword evidence="1" id="KW-0808">Transferase</keyword>
<dbReference type="InterPro" id="IPR045039">
    <property type="entry name" value="NSI-like"/>
</dbReference>
<evidence type="ECO:0000256" key="2">
    <source>
        <dbReference type="ARBA" id="ARBA00023315"/>
    </source>
</evidence>
<dbReference type="InterPro" id="IPR000182">
    <property type="entry name" value="GNAT_dom"/>
</dbReference>
<reference evidence="4 5" key="1">
    <citation type="journal article" date="2015" name="Genome Announc.">
        <title>Expanding the biotechnology potential of lactobacilli through comparative genomics of 213 strains and associated genera.</title>
        <authorList>
            <person name="Sun Z."/>
            <person name="Harris H.M."/>
            <person name="McCann A."/>
            <person name="Guo C."/>
            <person name="Argimon S."/>
            <person name="Zhang W."/>
            <person name="Yang X."/>
            <person name="Jeffery I.B."/>
            <person name="Cooney J.C."/>
            <person name="Kagawa T.F."/>
            <person name="Liu W."/>
            <person name="Song Y."/>
            <person name="Salvetti E."/>
            <person name="Wrobel A."/>
            <person name="Rasinkangas P."/>
            <person name="Parkhill J."/>
            <person name="Rea M.C."/>
            <person name="O'Sullivan O."/>
            <person name="Ritari J."/>
            <person name="Douillard F.P."/>
            <person name="Paul Ross R."/>
            <person name="Yang R."/>
            <person name="Briner A.E."/>
            <person name="Felis G.E."/>
            <person name="de Vos W.M."/>
            <person name="Barrangou R."/>
            <person name="Klaenhammer T.R."/>
            <person name="Caufield P.W."/>
            <person name="Cui Y."/>
            <person name="Zhang H."/>
            <person name="O'Toole P.W."/>
        </authorList>
    </citation>
    <scope>NUCLEOTIDE SEQUENCE [LARGE SCALE GENOMIC DNA]</scope>
    <source>
        <strain evidence="4 5">DSM 14421</strain>
    </source>
</reference>
<dbReference type="InterPro" id="IPR016181">
    <property type="entry name" value="Acyl_CoA_acyltransferase"/>
</dbReference>
<organism evidence="4 5">
    <name type="scientific">Lentilactobacillus diolivorans DSM 14421</name>
    <dbReference type="NCBI Taxonomy" id="1423739"/>
    <lineage>
        <taxon>Bacteria</taxon>
        <taxon>Bacillati</taxon>
        <taxon>Bacillota</taxon>
        <taxon>Bacilli</taxon>
        <taxon>Lactobacillales</taxon>
        <taxon>Lactobacillaceae</taxon>
        <taxon>Lentilactobacillus</taxon>
    </lineage>
</organism>
<dbReference type="GO" id="GO:0005737">
    <property type="term" value="C:cytoplasm"/>
    <property type="evidence" value="ECO:0007669"/>
    <property type="project" value="TreeGrafter"/>
</dbReference>
<dbReference type="CDD" id="cd04301">
    <property type="entry name" value="NAT_SF"/>
    <property type="match status" value="1"/>
</dbReference>
<dbReference type="Gene3D" id="3.40.630.30">
    <property type="match status" value="1"/>
</dbReference>
<evidence type="ECO:0000313" key="5">
    <source>
        <dbReference type="Proteomes" id="UP000052013"/>
    </source>
</evidence>
<keyword evidence="2" id="KW-0012">Acyltransferase</keyword>
<dbReference type="PROSITE" id="PS51186">
    <property type="entry name" value="GNAT"/>
    <property type="match status" value="1"/>
</dbReference>
<comment type="caution">
    <text evidence="4">The sequence shown here is derived from an EMBL/GenBank/DDBJ whole genome shotgun (WGS) entry which is preliminary data.</text>
</comment>
<dbReference type="STRING" id="1423739.FC85_GL000828"/>
<dbReference type="SUPFAM" id="SSF55729">
    <property type="entry name" value="Acyl-CoA N-acyltransferases (Nat)"/>
    <property type="match status" value="1"/>
</dbReference>
<name>A0A0R1S765_9LACO</name>
<evidence type="ECO:0000313" key="4">
    <source>
        <dbReference type="EMBL" id="KRL64775.1"/>
    </source>
</evidence>
<dbReference type="RefSeq" id="WP_057865282.1">
    <property type="nucleotide sequence ID" value="NZ_AZEY01000080.1"/>
</dbReference>
<protein>
    <recommendedName>
        <fullName evidence="3">N-acetyltransferase domain-containing protein</fullName>
    </recommendedName>
</protein>
<dbReference type="GO" id="GO:0008080">
    <property type="term" value="F:N-acetyltransferase activity"/>
    <property type="evidence" value="ECO:0007669"/>
    <property type="project" value="InterPro"/>
</dbReference>
<dbReference type="PANTHER" id="PTHR43626">
    <property type="entry name" value="ACYL-COA N-ACYLTRANSFERASE"/>
    <property type="match status" value="1"/>
</dbReference>
<evidence type="ECO:0000259" key="3">
    <source>
        <dbReference type="PROSITE" id="PS51186"/>
    </source>
</evidence>
<dbReference type="PANTHER" id="PTHR43626:SF4">
    <property type="entry name" value="GCN5-RELATED N-ACETYLTRANSFERASE 2, CHLOROPLASTIC"/>
    <property type="match status" value="1"/>
</dbReference>
<accession>A0A0R1S765</accession>
<feature type="domain" description="N-acetyltransferase" evidence="3">
    <location>
        <begin position="5"/>
        <end position="139"/>
    </location>
</feature>
<dbReference type="EMBL" id="AZEY01000080">
    <property type="protein sequence ID" value="KRL64775.1"/>
    <property type="molecule type" value="Genomic_DNA"/>
</dbReference>
<dbReference type="Pfam" id="PF00583">
    <property type="entry name" value="Acetyltransf_1"/>
    <property type="match status" value="1"/>
</dbReference>